<feature type="transmembrane region" description="Helical" evidence="10">
    <location>
        <begin position="104"/>
        <end position="123"/>
    </location>
</feature>
<dbReference type="PROSITE" id="PS50076">
    <property type="entry name" value="DNAJ_2"/>
    <property type="match status" value="1"/>
</dbReference>
<evidence type="ECO:0000256" key="6">
    <source>
        <dbReference type="ARBA" id="ARBA00022989"/>
    </source>
</evidence>
<dbReference type="STRING" id="44941.A0A397UHP9"/>
<keyword evidence="7 10" id="KW-0472">Membrane</keyword>
<dbReference type="GO" id="GO:0003723">
    <property type="term" value="F:RNA binding"/>
    <property type="evidence" value="ECO:0007669"/>
    <property type="project" value="TreeGrafter"/>
</dbReference>
<sequence>MPLYKKTFSNVPLNEIDLEIDWPDRQSDYCENAQNDLKLKNYQGATFNYFFITVLALFLIPTTIKLLKSKKGTDVSKPQCSCNACKNREAWLKSQKKTSSTDRINKTAIGVIIGWICFFYLAYKIATIKVVIELWDPYEVLGISEGTALDIIKKRFKELSRIWHPDKAPFDKKIEYEEKFIDISKAYKVLTDDDIRRNFEEWGHPDGKQAYSLGIALPNWLVEARNSPIVLGIYAVVFGLLLPFYVGRWWYSSSSYTKNGIRTHTMDLYFRDLRPNSNVRQIIDLLSASIEFKELVEQRPTDNSRLSPVISSIKEELEKRFGDKYEKSRRYNAPYCQKAHALLYAHLLRVNINDKDLMKDKYFIIEKSIHLVTGLLEIALAHRWLQTSTRCMEVSQFLVQAMWFQDNPLVQLPFVTPEVLKTMKIKKKNIRSVVQLRKMKDDDIKNIIKLSNDSEYDTLKKIANLYPIMHIDDAYFKVTGYEVITPGSLVTLVVKVRYLDSHAEANLASADAKITKDNKDQKKDDDNDDDDDEKGEYLDSEDELLYGKKNTSSDEKSPFVHAPHLSKDKKPYWWIFMADDKRDRVIIEPTKITDIVTTRTFKFQFAAPRDPGLYTYIAYIKSDSYIGTDIRKELRLDVKDFSALPPENEIEDDISEPEEDSLAGQLKLAREQGIYSVMSGNGSEKKNDDSDSSDDSDNE</sequence>
<feature type="transmembrane region" description="Helical" evidence="10">
    <location>
        <begin position="229"/>
        <end position="251"/>
    </location>
</feature>
<keyword evidence="4" id="KW-0256">Endoplasmic reticulum</keyword>
<dbReference type="PRINTS" id="PR00625">
    <property type="entry name" value="JDOMAIN"/>
</dbReference>
<dbReference type="Proteomes" id="UP000266673">
    <property type="component" value="Unassembled WGS sequence"/>
</dbReference>
<evidence type="ECO:0000256" key="9">
    <source>
        <dbReference type="SAM" id="MobiDB-lite"/>
    </source>
</evidence>
<dbReference type="GO" id="GO:0031207">
    <property type="term" value="C:Sec62/Sec63 complex"/>
    <property type="evidence" value="ECO:0007669"/>
    <property type="project" value="TreeGrafter"/>
</dbReference>
<dbReference type="Gene3D" id="1.10.150.20">
    <property type="entry name" value="5' to 3' exonuclease, C-terminal subdomain"/>
    <property type="match status" value="1"/>
</dbReference>
<evidence type="ECO:0000256" key="2">
    <source>
        <dbReference type="ARBA" id="ARBA00022448"/>
    </source>
</evidence>
<dbReference type="Pfam" id="PF00226">
    <property type="entry name" value="DnaJ"/>
    <property type="match status" value="1"/>
</dbReference>
<keyword evidence="2" id="KW-0813">Transport</keyword>
<dbReference type="OrthoDB" id="1734229at2759"/>
<dbReference type="Gene3D" id="1.10.287.110">
    <property type="entry name" value="DnaJ domain"/>
    <property type="match status" value="1"/>
</dbReference>
<dbReference type="PANTHER" id="PTHR24075:SF0">
    <property type="entry name" value="TRANSLOCATION PROTEIN SEC63 HOMOLOG"/>
    <property type="match status" value="1"/>
</dbReference>
<feature type="compositionally biased region" description="Acidic residues" evidence="9">
    <location>
        <begin position="690"/>
        <end position="699"/>
    </location>
</feature>
<comment type="caution">
    <text evidence="12">The sequence shown here is derived from an EMBL/GenBank/DDBJ whole genome shotgun (WGS) entry which is preliminary data.</text>
</comment>
<feature type="domain" description="J" evidence="11">
    <location>
        <begin position="136"/>
        <end position="203"/>
    </location>
</feature>
<accession>A0A397UHP9</accession>
<dbReference type="Gene3D" id="1.10.3380.10">
    <property type="entry name" value="Sec63 N-terminal domain-like domain"/>
    <property type="match status" value="1"/>
</dbReference>
<dbReference type="Pfam" id="PF02889">
    <property type="entry name" value="Sec63"/>
    <property type="match status" value="1"/>
</dbReference>
<gene>
    <name evidence="12" type="ORF">C2G38_2043996</name>
</gene>
<organism evidence="12 13">
    <name type="scientific">Gigaspora rosea</name>
    <dbReference type="NCBI Taxonomy" id="44941"/>
    <lineage>
        <taxon>Eukaryota</taxon>
        <taxon>Fungi</taxon>
        <taxon>Fungi incertae sedis</taxon>
        <taxon>Mucoromycota</taxon>
        <taxon>Glomeromycotina</taxon>
        <taxon>Glomeromycetes</taxon>
        <taxon>Diversisporales</taxon>
        <taxon>Gigasporaceae</taxon>
        <taxon>Gigaspora</taxon>
    </lineage>
</organism>
<dbReference type="InterPro" id="IPR001623">
    <property type="entry name" value="DnaJ_domain"/>
</dbReference>
<evidence type="ECO:0000256" key="7">
    <source>
        <dbReference type="ARBA" id="ARBA00023136"/>
    </source>
</evidence>
<dbReference type="SUPFAM" id="SSF46565">
    <property type="entry name" value="Chaperone J-domain"/>
    <property type="match status" value="1"/>
</dbReference>
<dbReference type="GO" id="GO:0008320">
    <property type="term" value="F:protein transmembrane transporter activity"/>
    <property type="evidence" value="ECO:0007669"/>
    <property type="project" value="TreeGrafter"/>
</dbReference>
<keyword evidence="5" id="KW-0653">Protein transport</keyword>
<keyword evidence="3 10" id="KW-0812">Transmembrane</keyword>
<feature type="compositionally biased region" description="Basic and acidic residues" evidence="9">
    <location>
        <begin position="515"/>
        <end position="525"/>
    </location>
</feature>
<dbReference type="SUPFAM" id="SSF158702">
    <property type="entry name" value="Sec63 N-terminal domain-like"/>
    <property type="match status" value="1"/>
</dbReference>
<evidence type="ECO:0000313" key="12">
    <source>
        <dbReference type="EMBL" id="RIB09822.1"/>
    </source>
</evidence>
<dbReference type="InterPro" id="IPR014756">
    <property type="entry name" value="Ig_E-set"/>
</dbReference>
<evidence type="ECO:0000256" key="3">
    <source>
        <dbReference type="ARBA" id="ARBA00022692"/>
    </source>
</evidence>
<feature type="transmembrane region" description="Helical" evidence="10">
    <location>
        <begin position="47"/>
        <end position="67"/>
    </location>
</feature>
<dbReference type="GO" id="GO:0006614">
    <property type="term" value="P:SRP-dependent cotranslational protein targeting to membrane"/>
    <property type="evidence" value="ECO:0007669"/>
    <property type="project" value="TreeGrafter"/>
</dbReference>
<evidence type="ECO:0000313" key="13">
    <source>
        <dbReference type="Proteomes" id="UP000266673"/>
    </source>
</evidence>
<protein>
    <submittedName>
        <fullName evidence="12">Sec63 Brl domain-containing protein</fullName>
    </submittedName>
</protein>
<dbReference type="SMART" id="SM00973">
    <property type="entry name" value="Sec63"/>
    <property type="match status" value="1"/>
</dbReference>
<keyword evidence="6 10" id="KW-1133">Transmembrane helix</keyword>
<dbReference type="EMBL" id="QKWP01001322">
    <property type="protein sequence ID" value="RIB09822.1"/>
    <property type="molecule type" value="Genomic_DNA"/>
</dbReference>
<name>A0A397UHP9_9GLOM</name>
<evidence type="ECO:0000256" key="8">
    <source>
        <dbReference type="ARBA" id="ARBA00023186"/>
    </source>
</evidence>
<dbReference type="InterPro" id="IPR035892">
    <property type="entry name" value="C2_domain_sf"/>
</dbReference>
<dbReference type="SUPFAM" id="SSF81296">
    <property type="entry name" value="E set domains"/>
    <property type="match status" value="1"/>
</dbReference>
<evidence type="ECO:0000256" key="4">
    <source>
        <dbReference type="ARBA" id="ARBA00022824"/>
    </source>
</evidence>
<evidence type="ECO:0000256" key="5">
    <source>
        <dbReference type="ARBA" id="ARBA00022927"/>
    </source>
</evidence>
<dbReference type="PANTHER" id="PTHR24075">
    <property type="entry name" value="SEC63 DOMAIN-CONTAINING"/>
    <property type="match status" value="1"/>
</dbReference>
<evidence type="ECO:0000259" key="11">
    <source>
        <dbReference type="PROSITE" id="PS50076"/>
    </source>
</evidence>
<dbReference type="InterPro" id="IPR036869">
    <property type="entry name" value="J_dom_sf"/>
</dbReference>
<keyword evidence="8" id="KW-0143">Chaperone</keyword>
<evidence type="ECO:0000256" key="10">
    <source>
        <dbReference type="SAM" id="Phobius"/>
    </source>
</evidence>
<dbReference type="Gene3D" id="2.60.40.150">
    <property type="entry name" value="C2 domain"/>
    <property type="match status" value="1"/>
</dbReference>
<dbReference type="AlphaFoldDB" id="A0A397UHP9"/>
<evidence type="ECO:0000256" key="1">
    <source>
        <dbReference type="ARBA" id="ARBA00004477"/>
    </source>
</evidence>
<feature type="region of interest" description="Disordered" evidence="9">
    <location>
        <begin position="677"/>
        <end position="699"/>
    </location>
</feature>
<feature type="compositionally biased region" description="Acidic residues" evidence="9">
    <location>
        <begin position="526"/>
        <end position="536"/>
    </location>
</feature>
<reference evidence="12 13" key="1">
    <citation type="submission" date="2018-06" db="EMBL/GenBank/DDBJ databases">
        <title>Comparative genomics reveals the genomic features of Rhizophagus irregularis, R. cerebriforme, R. diaphanum and Gigaspora rosea, and their symbiotic lifestyle signature.</title>
        <authorList>
            <person name="Morin E."/>
            <person name="San Clemente H."/>
            <person name="Chen E.C.H."/>
            <person name="De La Providencia I."/>
            <person name="Hainaut M."/>
            <person name="Kuo A."/>
            <person name="Kohler A."/>
            <person name="Murat C."/>
            <person name="Tang N."/>
            <person name="Roy S."/>
            <person name="Loubradou J."/>
            <person name="Henrissat B."/>
            <person name="Grigoriev I.V."/>
            <person name="Corradi N."/>
            <person name="Roux C."/>
            <person name="Martin F.M."/>
        </authorList>
    </citation>
    <scope>NUCLEOTIDE SEQUENCE [LARGE SCALE GENOMIC DNA]</scope>
    <source>
        <strain evidence="12 13">DAOM 194757</strain>
    </source>
</reference>
<comment type="subcellular location">
    <subcellularLocation>
        <location evidence="1">Endoplasmic reticulum membrane</location>
        <topology evidence="1">Multi-pass membrane protein</topology>
    </subcellularLocation>
</comment>
<dbReference type="InterPro" id="IPR004179">
    <property type="entry name" value="Sec63-dom"/>
</dbReference>
<dbReference type="GO" id="GO:0006620">
    <property type="term" value="P:post-translational protein targeting to endoplasmic reticulum membrane"/>
    <property type="evidence" value="ECO:0007669"/>
    <property type="project" value="TreeGrafter"/>
</dbReference>
<feature type="region of interest" description="Disordered" evidence="9">
    <location>
        <begin position="515"/>
        <end position="536"/>
    </location>
</feature>
<dbReference type="SMART" id="SM00271">
    <property type="entry name" value="DnaJ"/>
    <property type="match status" value="1"/>
</dbReference>
<keyword evidence="13" id="KW-1185">Reference proteome</keyword>
<proteinExistence type="predicted"/>
<dbReference type="CDD" id="cd06257">
    <property type="entry name" value="DnaJ"/>
    <property type="match status" value="1"/>
</dbReference>